<dbReference type="PANTHER" id="PTHR36435:SF1">
    <property type="entry name" value="CAAX AMINO TERMINAL PROTEASE FAMILY PROTEIN"/>
    <property type="match status" value="1"/>
</dbReference>
<name>A0A6I6JV38_9BACT</name>
<keyword evidence="4" id="KW-1185">Reference proteome</keyword>
<keyword evidence="1" id="KW-0812">Transmembrane</keyword>
<feature type="transmembrane region" description="Helical" evidence="1">
    <location>
        <begin position="100"/>
        <end position="120"/>
    </location>
</feature>
<keyword evidence="3" id="KW-0482">Metalloprotease</keyword>
<keyword evidence="3" id="KW-0378">Hydrolase</keyword>
<organism evidence="3 4">
    <name type="scientific">Maribellus comscasis</name>
    <dbReference type="NCBI Taxonomy" id="2681766"/>
    <lineage>
        <taxon>Bacteria</taxon>
        <taxon>Pseudomonadati</taxon>
        <taxon>Bacteroidota</taxon>
        <taxon>Bacteroidia</taxon>
        <taxon>Marinilabiliales</taxon>
        <taxon>Prolixibacteraceae</taxon>
        <taxon>Maribellus</taxon>
    </lineage>
</organism>
<feature type="transmembrane region" description="Helical" evidence="1">
    <location>
        <begin position="282"/>
        <end position="298"/>
    </location>
</feature>
<dbReference type="KEGG" id="mcos:GM418_15160"/>
<dbReference type="InterPro" id="IPR052710">
    <property type="entry name" value="CAAX_protease"/>
</dbReference>
<protein>
    <submittedName>
        <fullName evidence="3">CPBP family intramembrane metalloprotease</fullName>
    </submittedName>
</protein>
<evidence type="ECO:0000256" key="1">
    <source>
        <dbReference type="SAM" id="Phobius"/>
    </source>
</evidence>
<proteinExistence type="predicted"/>
<feature type="transmembrane region" description="Helical" evidence="1">
    <location>
        <begin position="201"/>
        <end position="222"/>
    </location>
</feature>
<dbReference type="GO" id="GO:0006508">
    <property type="term" value="P:proteolysis"/>
    <property type="evidence" value="ECO:0007669"/>
    <property type="project" value="UniProtKB-KW"/>
</dbReference>
<feature type="transmembrane region" description="Helical" evidence="1">
    <location>
        <begin position="166"/>
        <end position="189"/>
    </location>
</feature>
<evidence type="ECO:0000313" key="4">
    <source>
        <dbReference type="Proteomes" id="UP000428260"/>
    </source>
</evidence>
<sequence length="315" mass="35457">MVFSAFRGMKPFPQLMFSVFVIVVSFLAFFVLALIIAVPAFGIDSVLNMPGVNDLGNPQSVAILKYFQIVQSLGLFIVPPIVLGWLYLGNISKYLFLNKSVTLSSALIVLILMFIATPAINLTGELNTKMQLPDWLSGIERWMKQTEESAAQLTEAFLNVKTTAGLVFNIFMVALLPAIGEEFLFRGVIQRSFTRMTKSHHWGIWISAIFFSALHMQFYGFLPRLLLGALFGYLLVWSGSMWIPILAHFFNNAFAVISLYMIDNGMMSPEVETFGSGEHSMYYAFISLVFIGVLLFWFKNQNKGSMLPYPENIDN</sequence>
<dbReference type="GO" id="GO:0004175">
    <property type="term" value="F:endopeptidase activity"/>
    <property type="evidence" value="ECO:0007669"/>
    <property type="project" value="UniProtKB-ARBA"/>
</dbReference>
<feature type="transmembrane region" description="Helical" evidence="1">
    <location>
        <begin position="66"/>
        <end position="88"/>
    </location>
</feature>
<keyword evidence="1" id="KW-1133">Transmembrane helix</keyword>
<dbReference type="EMBL" id="CP046401">
    <property type="protein sequence ID" value="QGY44960.1"/>
    <property type="molecule type" value="Genomic_DNA"/>
</dbReference>
<accession>A0A6I6JV38</accession>
<gene>
    <name evidence="3" type="ORF">GM418_15160</name>
</gene>
<keyword evidence="3" id="KW-0645">Protease</keyword>
<reference evidence="3 4" key="1">
    <citation type="submission" date="2019-11" db="EMBL/GenBank/DDBJ databases">
        <authorList>
            <person name="Zheng R.K."/>
            <person name="Sun C.M."/>
        </authorList>
    </citation>
    <scope>NUCLEOTIDE SEQUENCE [LARGE SCALE GENOMIC DNA]</scope>
    <source>
        <strain evidence="3 4">WC007</strain>
    </source>
</reference>
<feature type="domain" description="CAAX prenyl protease 2/Lysostaphin resistance protein A-like" evidence="2">
    <location>
        <begin position="165"/>
        <end position="254"/>
    </location>
</feature>
<dbReference type="Proteomes" id="UP000428260">
    <property type="component" value="Chromosome"/>
</dbReference>
<dbReference type="InterPro" id="IPR003675">
    <property type="entry name" value="Rce1/LyrA-like_dom"/>
</dbReference>
<dbReference type="GO" id="GO:0080120">
    <property type="term" value="P:CAAX-box protein maturation"/>
    <property type="evidence" value="ECO:0007669"/>
    <property type="project" value="UniProtKB-ARBA"/>
</dbReference>
<dbReference type="GO" id="GO:0008237">
    <property type="term" value="F:metallopeptidase activity"/>
    <property type="evidence" value="ECO:0007669"/>
    <property type="project" value="UniProtKB-KW"/>
</dbReference>
<dbReference type="PANTHER" id="PTHR36435">
    <property type="entry name" value="SLR1288 PROTEIN"/>
    <property type="match status" value="1"/>
</dbReference>
<evidence type="ECO:0000259" key="2">
    <source>
        <dbReference type="Pfam" id="PF02517"/>
    </source>
</evidence>
<dbReference type="RefSeq" id="WP_158867766.1">
    <property type="nucleotide sequence ID" value="NZ_CP046401.1"/>
</dbReference>
<feature type="transmembrane region" description="Helical" evidence="1">
    <location>
        <begin position="242"/>
        <end position="262"/>
    </location>
</feature>
<evidence type="ECO:0000313" key="3">
    <source>
        <dbReference type="EMBL" id="QGY44960.1"/>
    </source>
</evidence>
<dbReference type="Pfam" id="PF02517">
    <property type="entry name" value="Rce1-like"/>
    <property type="match status" value="1"/>
</dbReference>
<keyword evidence="1" id="KW-0472">Membrane</keyword>
<dbReference type="AlphaFoldDB" id="A0A6I6JV38"/>